<proteinExistence type="predicted"/>
<name>A0A2A6CTI7_PRIPA</name>
<reference evidence="1" key="2">
    <citation type="submission" date="2022-06" db="UniProtKB">
        <authorList>
            <consortium name="EnsemblMetazoa"/>
        </authorList>
    </citation>
    <scope>IDENTIFICATION</scope>
    <source>
        <strain evidence="1">PS312</strain>
    </source>
</reference>
<organism evidence="1 2">
    <name type="scientific">Pristionchus pacificus</name>
    <name type="common">Parasitic nematode worm</name>
    <dbReference type="NCBI Taxonomy" id="54126"/>
    <lineage>
        <taxon>Eukaryota</taxon>
        <taxon>Metazoa</taxon>
        <taxon>Ecdysozoa</taxon>
        <taxon>Nematoda</taxon>
        <taxon>Chromadorea</taxon>
        <taxon>Rhabditida</taxon>
        <taxon>Rhabditina</taxon>
        <taxon>Diplogasteromorpha</taxon>
        <taxon>Diplogasteroidea</taxon>
        <taxon>Neodiplogasteridae</taxon>
        <taxon>Pristionchus</taxon>
    </lineage>
</organism>
<evidence type="ECO:0000313" key="2">
    <source>
        <dbReference type="Proteomes" id="UP000005239"/>
    </source>
</evidence>
<gene>
    <name evidence="1" type="primary">WBGene00277499</name>
</gene>
<reference evidence="2" key="1">
    <citation type="journal article" date="2008" name="Nat. Genet.">
        <title>The Pristionchus pacificus genome provides a unique perspective on nematode lifestyle and parasitism.</title>
        <authorList>
            <person name="Dieterich C."/>
            <person name="Clifton S.W."/>
            <person name="Schuster L.N."/>
            <person name="Chinwalla A."/>
            <person name="Delehaunty K."/>
            <person name="Dinkelacker I."/>
            <person name="Fulton L."/>
            <person name="Fulton R."/>
            <person name="Godfrey J."/>
            <person name="Minx P."/>
            <person name="Mitreva M."/>
            <person name="Roeseler W."/>
            <person name="Tian H."/>
            <person name="Witte H."/>
            <person name="Yang S.P."/>
            <person name="Wilson R.K."/>
            <person name="Sommer R.J."/>
        </authorList>
    </citation>
    <scope>NUCLEOTIDE SEQUENCE [LARGE SCALE GENOMIC DNA]</scope>
    <source>
        <strain evidence="2">PS312</strain>
    </source>
</reference>
<accession>A0A8R1UUH4</accession>
<dbReference type="Proteomes" id="UP000005239">
    <property type="component" value="Unassembled WGS sequence"/>
</dbReference>
<dbReference type="EnsemblMetazoa" id="PPA39130.1">
    <property type="protein sequence ID" value="PPA39130.1"/>
    <property type="gene ID" value="WBGene00277499"/>
</dbReference>
<sequence length="31" mass="3629">MSGSTAIDLRDNCRRNNSRRMSPLFYIIFHG</sequence>
<evidence type="ECO:0000313" key="1">
    <source>
        <dbReference type="EnsemblMetazoa" id="PPA39130.1"/>
    </source>
</evidence>
<keyword evidence="2" id="KW-1185">Reference proteome</keyword>
<dbReference type="AlphaFoldDB" id="A0A2A6CTI7"/>
<protein>
    <submittedName>
        <fullName evidence="1">Uncharacterized protein</fullName>
    </submittedName>
</protein>
<accession>A0A2A6CTI7</accession>